<evidence type="ECO:0000313" key="3">
    <source>
        <dbReference type="EMBL" id="QKD45497.1"/>
    </source>
</evidence>
<feature type="compositionally biased region" description="Low complexity" evidence="1">
    <location>
        <begin position="127"/>
        <end position="136"/>
    </location>
</feature>
<dbReference type="AlphaFoldDB" id="A0A858ZXR2"/>
<dbReference type="EMBL" id="CP051298">
    <property type="protein sequence ID" value="QKD45497.1"/>
    <property type="molecule type" value="Genomic_DNA"/>
</dbReference>
<reference evidence="3 4" key="1">
    <citation type="submission" date="2020-05" db="EMBL/GenBank/DDBJ databases">
        <title>Complete genome sequence of Alicycliphilus denitrificans DP3.</title>
        <authorList>
            <person name="Chen X."/>
        </authorList>
    </citation>
    <scope>NUCLEOTIDE SEQUENCE [LARGE SCALE GENOMIC DNA]</scope>
    <source>
        <strain evidence="3 4">DP3</strain>
    </source>
</reference>
<dbReference type="InterPro" id="IPR058548">
    <property type="entry name" value="MlaB-like_STAS"/>
</dbReference>
<dbReference type="Proteomes" id="UP000500755">
    <property type="component" value="Chromosome"/>
</dbReference>
<gene>
    <name evidence="3" type="ORF">HF896_18570</name>
</gene>
<protein>
    <submittedName>
        <fullName evidence="3">STAS domain-containing protein</fullName>
    </submittedName>
</protein>
<evidence type="ECO:0000313" key="4">
    <source>
        <dbReference type="Proteomes" id="UP000500755"/>
    </source>
</evidence>
<evidence type="ECO:0000259" key="2">
    <source>
        <dbReference type="Pfam" id="PF13466"/>
    </source>
</evidence>
<dbReference type="RefSeq" id="WP_168728055.1">
    <property type="nucleotide sequence ID" value="NZ_CP051298.1"/>
</dbReference>
<organism evidence="3 4">
    <name type="scientific">Alicycliphilus denitrificans</name>
    <dbReference type="NCBI Taxonomy" id="179636"/>
    <lineage>
        <taxon>Bacteria</taxon>
        <taxon>Pseudomonadati</taxon>
        <taxon>Pseudomonadota</taxon>
        <taxon>Betaproteobacteria</taxon>
        <taxon>Burkholderiales</taxon>
        <taxon>Comamonadaceae</taxon>
        <taxon>Alicycliphilus</taxon>
    </lineage>
</organism>
<dbReference type="Pfam" id="PF13466">
    <property type="entry name" value="STAS_2"/>
    <property type="match status" value="1"/>
</dbReference>
<feature type="compositionally biased region" description="Pro residues" evidence="1">
    <location>
        <begin position="137"/>
        <end position="146"/>
    </location>
</feature>
<evidence type="ECO:0000256" key="1">
    <source>
        <dbReference type="SAM" id="MobiDB-lite"/>
    </source>
</evidence>
<feature type="domain" description="MlaB-like STAS" evidence="2">
    <location>
        <begin position="502"/>
        <end position="567"/>
    </location>
</feature>
<proteinExistence type="predicted"/>
<sequence>MSKDDTTPGGLLSKMVKFVRNPTVSWSDLDAIDADRESQYSRQMLKEMIERKRRNDFVRRREFDQLRKLRQREAQEGRRLDDALARASFFQTSMTSPGERAVTLKKIDEIEAQMSQQWWRGTRQGDASAPAAAAPEPTAPAAPLQPPAVAQPAPVPPLGAGALHANPDHAFAPTAPLSMPATLGAVSAEQLIAGAGVLGAAAWGDGAGAGRAAVPMAEPFVHEPDLEEAAIRFASGDYAQAESALKEVLAQHRQDEPRQQHDIWMTLFDLYRATGQQEPFDMLSIDYAARFGRSAPLWFSLPEKLGLQAAQEQPGQPGAAPHELSWNAPPTLTQQSVAALQASLARSAPPWTMNWSRLAEVELSAVSALVQQFEDWAGRDGQIRFVGVQALQALLHAHTPSGDREVDPQWWRLRMAALRLMGQPDEFELVALDYCVTYEVSPPSWVPPRCGYSGDDGVQPAEGLDVADSDPFLSSFGPSQPAQAQEGPVAVMEGHIEGDATPALESLQAMARPGAPLTVNCERLVRIDFAAVGSVLNWAAAQQAQGQMVQFTHLHRLVAVLFNVIGINEHAWVVPRAN</sequence>
<name>A0A858ZXR2_9BURK</name>
<accession>A0A858ZXR2</accession>
<feature type="region of interest" description="Disordered" evidence="1">
    <location>
        <begin position="120"/>
        <end position="151"/>
    </location>
</feature>